<keyword evidence="2" id="KW-1185">Reference proteome</keyword>
<sequence>MKKYKNNLFPDAYADSVNDIDFQKLYDLGYRGIIFDIDSTLVPHGAEVTKDIELLFEDIHAIGLQTLFLSNNSDERIALFNENIQTQYIPMANKPNTINYYKALDMLNMAPSNVIVIGDQIFTDILGANRSGIKSIMVKYLLHEGETTIGKKRKIEHALLSLFKLQQRVSTTTLPVMKKTQEKKRLSERSPLLYQAAVTKETLRRHLNNKLTKKVFATHQQTQLLPNQIYSYTSNLIKTGKGIDPELQYNKAYNIDKSAAKINGIVIRPGETFSFWKLVGKVNKKNGYKDGRVIVNNQVQAGTGGGLCNLANTINLLILHSPLTITEFHHHSDALAPEQGERKPLSNGTSVSYNYVDYCFKNDTNQAMQLCLWVADNQLHATLRSEEPIPYEYDIVEEQHRFDKENDKYYRKSQIYKVTKEKTSGKLLDKTLVWDNRSEVMYDYDLIPQEQIVNH</sequence>
<dbReference type="SUPFAM" id="SSF56784">
    <property type="entry name" value="HAD-like"/>
    <property type="match status" value="1"/>
</dbReference>
<dbReference type="Pfam" id="PF13242">
    <property type="entry name" value="Hydrolase_like"/>
    <property type="match status" value="1"/>
</dbReference>
<dbReference type="PATRIC" id="fig|911238.3.peg.2212"/>
<dbReference type="AlphaFoldDB" id="G5JLY5"/>
<dbReference type="PANTHER" id="PTHR35788:SF1">
    <property type="entry name" value="EXPORTED PROTEIN"/>
    <property type="match status" value="1"/>
</dbReference>
<comment type="caution">
    <text evidence="1">The sequence shown here is derived from an EMBL/GenBank/DDBJ whole genome shotgun (WGS) entry which is preliminary data.</text>
</comment>
<evidence type="ECO:0000313" key="2">
    <source>
        <dbReference type="Proteomes" id="UP000005413"/>
    </source>
</evidence>
<evidence type="ECO:0000313" key="1">
    <source>
        <dbReference type="EMBL" id="EHJ06814.1"/>
    </source>
</evidence>
<dbReference type="Proteomes" id="UP000005413">
    <property type="component" value="Unassembled WGS sequence"/>
</dbReference>
<protein>
    <submittedName>
        <fullName evidence="1">VanW family protein</fullName>
    </submittedName>
</protein>
<dbReference type="InterPro" id="IPR007391">
    <property type="entry name" value="Vancomycin_resist_VanW"/>
</dbReference>
<organism evidence="1 2">
    <name type="scientific">Staphylococcus simiae CCM 7213 = CCUG 51256</name>
    <dbReference type="NCBI Taxonomy" id="911238"/>
    <lineage>
        <taxon>Bacteria</taxon>
        <taxon>Bacillati</taxon>
        <taxon>Bacillota</taxon>
        <taxon>Bacilli</taxon>
        <taxon>Bacillales</taxon>
        <taxon>Staphylococcaceae</taxon>
        <taxon>Staphylococcus</taxon>
    </lineage>
</organism>
<dbReference type="InterPro" id="IPR052913">
    <property type="entry name" value="Glycopeptide_resist_protein"/>
</dbReference>
<dbReference type="Pfam" id="PF04294">
    <property type="entry name" value="VanW"/>
    <property type="match status" value="1"/>
</dbReference>
<dbReference type="NCBIfam" id="TIGR01668">
    <property type="entry name" value="YqeG_hyp_ppase"/>
    <property type="match status" value="1"/>
</dbReference>
<dbReference type="InterPro" id="IPR036412">
    <property type="entry name" value="HAD-like_sf"/>
</dbReference>
<dbReference type="OrthoDB" id="9813301at2"/>
<reference evidence="1 2" key="1">
    <citation type="journal article" date="2012" name="BMC Genomics">
        <title>Comparative genomic analysis of the genus Staphylococcus including Staphylococcus aureus and its newly described sister species Staphylococcus simiae.</title>
        <authorList>
            <person name="Suzuki H."/>
            <person name="Lefebure T."/>
            <person name="Pavinski Bitar P."/>
            <person name="Stanhope M.J."/>
        </authorList>
    </citation>
    <scope>NUCLEOTIDE SEQUENCE [LARGE SCALE GENOMIC DNA]</scope>
    <source>
        <strain evidence="1 2">CCM 7213</strain>
    </source>
</reference>
<dbReference type="PANTHER" id="PTHR35788">
    <property type="entry name" value="EXPORTED PROTEIN-RELATED"/>
    <property type="match status" value="1"/>
</dbReference>
<gene>
    <name evidence="1" type="ORF">SS7213T_12522</name>
</gene>
<dbReference type="GO" id="GO:0008962">
    <property type="term" value="F:phosphatidylglycerophosphatase activity"/>
    <property type="evidence" value="ECO:0007669"/>
    <property type="project" value="InterPro"/>
</dbReference>
<dbReference type="InterPro" id="IPR023214">
    <property type="entry name" value="HAD_sf"/>
</dbReference>
<proteinExistence type="predicted"/>
<accession>G5JLY5</accession>
<dbReference type="InterPro" id="IPR010021">
    <property type="entry name" value="PGPP1/Gep4"/>
</dbReference>
<dbReference type="EMBL" id="AEUN01000544">
    <property type="protein sequence ID" value="EHJ06814.1"/>
    <property type="molecule type" value="Genomic_DNA"/>
</dbReference>
<dbReference type="Gene3D" id="3.40.50.1000">
    <property type="entry name" value="HAD superfamily/HAD-like"/>
    <property type="match status" value="1"/>
</dbReference>
<name>G5JLY5_9STAP</name>